<sequence>MSINTLTALLRSDTHLKRDLRQQLQEVGVTPGTVTKVTSLCSKLSEGEAKDLCSSVGALAARSIEFKEVAMLPASDLTVATGRATEFKSFAIFHILYLGSDGQQLQHLANQSLSLSFVKDRFEAAKGELVGMFHCRIKVK</sequence>
<comment type="caution">
    <text evidence="1">The sequence shown here is derived from an EMBL/GenBank/DDBJ whole genome shotgun (WGS) entry which is preliminary data.</text>
</comment>
<gene>
    <name evidence="1" type="ORF">EYF80_057898</name>
</gene>
<dbReference type="Proteomes" id="UP000314294">
    <property type="component" value="Unassembled WGS sequence"/>
</dbReference>
<proteinExistence type="predicted"/>
<dbReference type="EMBL" id="SRLO01003037">
    <property type="protein sequence ID" value="TNN31942.1"/>
    <property type="molecule type" value="Genomic_DNA"/>
</dbReference>
<dbReference type="OrthoDB" id="8935601at2759"/>
<reference evidence="1 2" key="1">
    <citation type="submission" date="2019-03" db="EMBL/GenBank/DDBJ databases">
        <title>First draft genome of Liparis tanakae, snailfish: a comprehensive survey of snailfish specific genes.</title>
        <authorList>
            <person name="Kim W."/>
            <person name="Song I."/>
            <person name="Jeong J.-H."/>
            <person name="Kim D."/>
            <person name="Kim S."/>
            <person name="Ryu S."/>
            <person name="Song J.Y."/>
            <person name="Lee S.K."/>
        </authorList>
    </citation>
    <scope>NUCLEOTIDE SEQUENCE [LARGE SCALE GENOMIC DNA]</scope>
    <source>
        <tissue evidence="1">Muscle</tissue>
    </source>
</reference>
<protein>
    <submittedName>
        <fullName evidence="1">Uncharacterized protein</fullName>
    </submittedName>
</protein>
<evidence type="ECO:0000313" key="1">
    <source>
        <dbReference type="EMBL" id="TNN31942.1"/>
    </source>
</evidence>
<dbReference type="AlphaFoldDB" id="A0A4Z2EUJ2"/>
<keyword evidence="2" id="KW-1185">Reference proteome</keyword>
<name>A0A4Z2EUJ2_9TELE</name>
<accession>A0A4Z2EUJ2</accession>
<evidence type="ECO:0000313" key="2">
    <source>
        <dbReference type="Proteomes" id="UP000314294"/>
    </source>
</evidence>
<organism evidence="1 2">
    <name type="scientific">Liparis tanakae</name>
    <name type="common">Tanaka's snailfish</name>
    <dbReference type="NCBI Taxonomy" id="230148"/>
    <lineage>
        <taxon>Eukaryota</taxon>
        <taxon>Metazoa</taxon>
        <taxon>Chordata</taxon>
        <taxon>Craniata</taxon>
        <taxon>Vertebrata</taxon>
        <taxon>Euteleostomi</taxon>
        <taxon>Actinopterygii</taxon>
        <taxon>Neopterygii</taxon>
        <taxon>Teleostei</taxon>
        <taxon>Neoteleostei</taxon>
        <taxon>Acanthomorphata</taxon>
        <taxon>Eupercaria</taxon>
        <taxon>Perciformes</taxon>
        <taxon>Cottioidei</taxon>
        <taxon>Cottales</taxon>
        <taxon>Liparidae</taxon>
        <taxon>Liparis</taxon>
    </lineage>
</organism>